<reference evidence="2 3" key="1">
    <citation type="submission" date="2018-04" db="EMBL/GenBank/DDBJ databases">
        <authorList>
            <person name="Vogel A."/>
        </authorList>
    </citation>
    <scope>NUCLEOTIDE SEQUENCE [LARGE SCALE GENOMIC DNA]</scope>
</reference>
<keyword evidence="1" id="KW-0812">Transmembrane</keyword>
<keyword evidence="1" id="KW-1133">Transmembrane helix</keyword>
<dbReference type="Proteomes" id="UP000595140">
    <property type="component" value="Unassembled WGS sequence"/>
</dbReference>
<dbReference type="PANTHER" id="PTHR36779:SF1">
    <property type="entry name" value="OS04G0600400 PROTEIN"/>
    <property type="match status" value="1"/>
</dbReference>
<gene>
    <name evidence="2" type="ORF">CCAM_LOCUS14908</name>
</gene>
<feature type="transmembrane region" description="Helical" evidence="1">
    <location>
        <begin position="213"/>
        <end position="238"/>
    </location>
</feature>
<evidence type="ECO:0000256" key="1">
    <source>
        <dbReference type="SAM" id="Phobius"/>
    </source>
</evidence>
<accession>A0A484L9P6</accession>
<feature type="transmembrane region" description="Helical" evidence="1">
    <location>
        <begin position="28"/>
        <end position="48"/>
    </location>
</feature>
<dbReference type="EMBL" id="OOIL02001149">
    <property type="protein sequence ID" value="VFQ73132.1"/>
    <property type="molecule type" value="Genomic_DNA"/>
</dbReference>
<proteinExistence type="predicted"/>
<keyword evidence="1" id="KW-0472">Membrane</keyword>
<evidence type="ECO:0000313" key="3">
    <source>
        <dbReference type="Proteomes" id="UP000595140"/>
    </source>
</evidence>
<dbReference type="PANTHER" id="PTHR36779">
    <property type="entry name" value="OSJNBA0083N12.13 PROTEIN"/>
    <property type="match status" value="1"/>
</dbReference>
<name>A0A484L9P6_9ASTE</name>
<dbReference type="OrthoDB" id="1922696at2759"/>
<organism evidence="2 3">
    <name type="scientific">Cuscuta campestris</name>
    <dbReference type="NCBI Taxonomy" id="132261"/>
    <lineage>
        <taxon>Eukaryota</taxon>
        <taxon>Viridiplantae</taxon>
        <taxon>Streptophyta</taxon>
        <taxon>Embryophyta</taxon>
        <taxon>Tracheophyta</taxon>
        <taxon>Spermatophyta</taxon>
        <taxon>Magnoliopsida</taxon>
        <taxon>eudicotyledons</taxon>
        <taxon>Gunneridae</taxon>
        <taxon>Pentapetalae</taxon>
        <taxon>asterids</taxon>
        <taxon>lamiids</taxon>
        <taxon>Solanales</taxon>
        <taxon>Convolvulaceae</taxon>
        <taxon>Cuscuteae</taxon>
        <taxon>Cuscuta</taxon>
        <taxon>Cuscuta subgen. Grammica</taxon>
        <taxon>Cuscuta sect. Cleistogrammica</taxon>
    </lineage>
</organism>
<feature type="transmembrane region" description="Helical" evidence="1">
    <location>
        <begin position="265"/>
        <end position="283"/>
    </location>
</feature>
<dbReference type="AlphaFoldDB" id="A0A484L9P6"/>
<protein>
    <submittedName>
        <fullName evidence="2">Uncharacterized protein</fullName>
    </submittedName>
</protein>
<evidence type="ECO:0000313" key="2">
    <source>
        <dbReference type="EMBL" id="VFQ73132.1"/>
    </source>
</evidence>
<sequence>MSSSEPDENSEEEETPNFPLSRSCLGRVLFPLGFLFLPILVLCSAVYIDNLPIRNPISLHSRCRIVSSSVDLRSSKVCELGLLNYKAKNVLYPHERKKFRCRYDYYWASVFKVEYVDHSGQSRLAFAEAPSEALPSECRPNFVTAWLTKDRFKVNETYKCQYTLGISMVTIYEDGLFNCQAKYASTVEMSIRYMILFRRILKSVFASSNLPSALIWVVAGLLSGFFSSYVIISLARLVSKFRTISSQLSMAGWLNRCNAVRLKRVCLFLAYVSFSSWLAIQYLKRIGLPDAIVYSR</sequence>
<keyword evidence="3" id="KW-1185">Reference proteome</keyword>